<keyword evidence="4" id="KW-0547">Nucleotide-binding</keyword>
<evidence type="ECO:0000313" key="8">
    <source>
        <dbReference type="EMBL" id="KKK61649.1"/>
    </source>
</evidence>
<evidence type="ECO:0000256" key="1">
    <source>
        <dbReference type="ARBA" id="ARBA00007405"/>
    </source>
</evidence>
<evidence type="ECO:0000256" key="4">
    <source>
        <dbReference type="ARBA" id="ARBA00022741"/>
    </source>
</evidence>
<reference evidence="8" key="1">
    <citation type="journal article" date="2015" name="Nature">
        <title>Complex archaea that bridge the gap between prokaryotes and eukaryotes.</title>
        <authorList>
            <person name="Spang A."/>
            <person name="Saw J.H."/>
            <person name="Jorgensen S.L."/>
            <person name="Zaremba-Niedzwiedzka K."/>
            <person name="Martijn J."/>
            <person name="Lind A.E."/>
            <person name="van Eijk R."/>
            <person name="Schleper C."/>
            <person name="Guy L."/>
            <person name="Ettema T.J."/>
        </authorList>
    </citation>
    <scope>NUCLEOTIDE SEQUENCE</scope>
</reference>
<gene>
    <name evidence="8" type="ORF">LCGC14_3012200</name>
</gene>
<evidence type="ECO:0000256" key="2">
    <source>
        <dbReference type="ARBA" id="ARBA00012274"/>
    </source>
</evidence>
<comment type="caution">
    <text evidence="8">The sequence shown here is derived from an EMBL/GenBank/DDBJ whole genome shotgun (WGS) entry which is preliminary data.</text>
</comment>
<keyword evidence="3" id="KW-0237">DNA synthesis</keyword>
<dbReference type="EC" id="1.17.4.1" evidence="2"/>
<proteinExistence type="inferred from homology"/>
<comment type="catalytic activity">
    <reaction evidence="5">
        <text>a 2'-deoxyribonucleoside 5'-diphosphate + [thioredoxin]-disulfide + H2O = a ribonucleoside 5'-diphosphate + [thioredoxin]-dithiol</text>
        <dbReference type="Rhea" id="RHEA:23252"/>
        <dbReference type="Rhea" id="RHEA-COMP:10698"/>
        <dbReference type="Rhea" id="RHEA-COMP:10700"/>
        <dbReference type="ChEBI" id="CHEBI:15377"/>
        <dbReference type="ChEBI" id="CHEBI:29950"/>
        <dbReference type="ChEBI" id="CHEBI:50058"/>
        <dbReference type="ChEBI" id="CHEBI:57930"/>
        <dbReference type="ChEBI" id="CHEBI:73316"/>
        <dbReference type="EC" id="1.17.4.1"/>
    </reaction>
</comment>
<accession>A0A0F8Z5H7</accession>
<name>A0A0F8Z5H7_9ZZZZ</name>
<evidence type="ECO:0000256" key="5">
    <source>
        <dbReference type="ARBA" id="ARBA00047754"/>
    </source>
</evidence>
<evidence type="ECO:0000259" key="7">
    <source>
        <dbReference type="Pfam" id="PF12637"/>
    </source>
</evidence>
<dbReference type="EMBL" id="LAZR01062375">
    <property type="protein sequence ID" value="KKK61649.1"/>
    <property type="molecule type" value="Genomic_DNA"/>
</dbReference>
<comment type="similarity">
    <text evidence="1">Belongs to the ribonucleoside diphosphate reductase class-2 family.</text>
</comment>
<feature type="region of interest" description="Disordered" evidence="6">
    <location>
        <begin position="98"/>
        <end position="119"/>
    </location>
</feature>
<dbReference type="InterPro" id="IPR024434">
    <property type="entry name" value="TSCPD_dom"/>
</dbReference>
<feature type="domain" description="TSCPD" evidence="7">
    <location>
        <begin position="21"/>
        <end position="104"/>
    </location>
</feature>
<protein>
    <recommendedName>
        <fullName evidence="2">ribonucleoside-diphosphate reductase</fullName>
        <ecNumber evidence="2">1.17.4.1</ecNumber>
    </recommendedName>
</protein>
<dbReference type="Pfam" id="PF12637">
    <property type="entry name" value="TSCPD"/>
    <property type="match status" value="1"/>
</dbReference>
<evidence type="ECO:0000256" key="3">
    <source>
        <dbReference type="ARBA" id="ARBA00022634"/>
    </source>
</evidence>
<dbReference type="GO" id="GO:0000166">
    <property type="term" value="F:nucleotide binding"/>
    <property type="evidence" value="ECO:0007669"/>
    <property type="project" value="UniProtKB-KW"/>
</dbReference>
<dbReference type="GO" id="GO:0071897">
    <property type="term" value="P:DNA biosynthetic process"/>
    <property type="evidence" value="ECO:0007669"/>
    <property type="project" value="UniProtKB-KW"/>
</dbReference>
<evidence type="ECO:0000256" key="6">
    <source>
        <dbReference type="SAM" id="MobiDB-lite"/>
    </source>
</evidence>
<sequence>MTKKTNGQDHTSKIVPCKRAKVYDSSSEEFVTGCGSLFVHVSMDPDGNPVELFSSMGKAGGCSPAMLEAVGKATSIGLRCGIDPQAFVKQYIGIRCPSPQWDDGEQHYYPSGGESVRAG</sequence>
<dbReference type="AlphaFoldDB" id="A0A0F8Z5H7"/>
<dbReference type="GO" id="GO:0004748">
    <property type="term" value="F:ribonucleoside-diphosphate reductase activity, thioredoxin disulfide as acceptor"/>
    <property type="evidence" value="ECO:0007669"/>
    <property type="project" value="UniProtKB-EC"/>
</dbReference>
<organism evidence="8">
    <name type="scientific">marine sediment metagenome</name>
    <dbReference type="NCBI Taxonomy" id="412755"/>
    <lineage>
        <taxon>unclassified sequences</taxon>
        <taxon>metagenomes</taxon>
        <taxon>ecological metagenomes</taxon>
    </lineage>
</organism>